<sequence>MTSEMWDERYATKEYVWAIEPNQFVKEHLTDLDPGTAIDLGAGEGRNAVWLASLGWQATAVDFSAVALEKGEKLAADHDVSVNFVQADATTYQAPEQVDLVVLSYLQLPADKQSVILEHAKTWVRPGGTLFVIAHDESNVADGYGGPPVSEVCYTVDRTVAALDGLDIVTAEVAERIVDTPDGPRTALDTLVIAKGPSESNN</sequence>
<dbReference type="CDD" id="cd02440">
    <property type="entry name" value="AdoMet_MTases"/>
    <property type="match status" value="1"/>
</dbReference>
<gene>
    <name evidence="3" type="ORF">MNBD_ACTINO02-2710</name>
</gene>
<organism evidence="3">
    <name type="scientific">hydrothermal vent metagenome</name>
    <dbReference type="NCBI Taxonomy" id="652676"/>
    <lineage>
        <taxon>unclassified sequences</taxon>
        <taxon>metagenomes</taxon>
        <taxon>ecological metagenomes</taxon>
    </lineage>
</organism>
<feature type="domain" description="Methyltransferase" evidence="2">
    <location>
        <begin position="38"/>
        <end position="128"/>
    </location>
</feature>
<proteinExistence type="predicted"/>
<dbReference type="Pfam" id="PF13649">
    <property type="entry name" value="Methyltransf_25"/>
    <property type="match status" value="1"/>
</dbReference>
<dbReference type="EMBL" id="UOEK01000219">
    <property type="protein sequence ID" value="VAW01846.1"/>
    <property type="molecule type" value="Genomic_DNA"/>
</dbReference>
<keyword evidence="1" id="KW-0808">Transferase</keyword>
<dbReference type="PANTHER" id="PTHR43861">
    <property type="entry name" value="TRANS-ACONITATE 2-METHYLTRANSFERASE-RELATED"/>
    <property type="match status" value="1"/>
</dbReference>
<dbReference type="SUPFAM" id="SSF53335">
    <property type="entry name" value="S-adenosyl-L-methionine-dependent methyltransferases"/>
    <property type="match status" value="1"/>
</dbReference>
<evidence type="ECO:0000259" key="2">
    <source>
        <dbReference type="Pfam" id="PF13649"/>
    </source>
</evidence>
<reference evidence="3" key="1">
    <citation type="submission" date="2018-06" db="EMBL/GenBank/DDBJ databases">
        <authorList>
            <person name="Zhirakovskaya E."/>
        </authorList>
    </citation>
    <scope>NUCLEOTIDE SEQUENCE</scope>
</reference>
<dbReference type="InterPro" id="IPR029063">
    <property type="entry name" value="SAM-dependent_MTases_sf"/>
</dbReference>
<dbReference type="PANTHER" id="PTHR43861:SF3">
    <property type="entry name" value="PUTATIVE (AFU_ORTHOLOGUE AFUA_2G14390)-RELATED"/>
    <property type="match status" value="1"/>
</dbReference>
<dbReference type="GO" id="GO:0016740">
    <property type="term" value="F:transferase activity"/>
    <property type="evidence" value="ECO:0007669"/>
    <property type="project" value="UniProtKB-KW"/>
</dbReference>
<protein>
    <recommendedName>
        <fullName evidence="2">Methyltransferase domain-containing protein</fullName>
    </recommendedName>
</protein>
<evidence type="ECO:0000256" key="1">
    <source>
        <dbReference type="ARBA" id="ARBA00022679"/>
    </source>
</evidence>
<accession>A0A3B0T4H9</accession>
<dbReference type="AlphaFoldDB" id="A0A3B0T4H9"/>
<dbReference type="InterPro" id="IPR041698">
    <property type="entry name" value="Methyltransf_25"/>
</dbReference>
<name>A0A3B0T4H9_9ZZZZ</name>
<dbReference type="Gene3D" id="3.40.50.150">
    <property type="entry name" value="Vaccinia Virus protein VP39"/>
    <property type="match status" value="1"/>
</dbReference>
<evidence type="ECO:0000313" key="3">
    <source>
        <dbReference type="EMBL" id="VAW01846.1"/>
    </source>
</evidence>